<dbReference type="Proteomes" id="UP000515679">
    <property type="component" value="Chromosome"/>
</dbReference>
<dbReference type="KEGG" id="cchl:FPL14_29275"/>
<evidence type="ECO:0000313" key="2">
    <source>
        <dbReference type="Proteomes" id="UP000515679"/>
    </source>
</evidence>
<keyword evidence="2" id="KW-1185">Reference proteome</keyword>
<proteinExistence type="predicted"/>
<accession>A0A7G5C6G2</accession>
<reference evidence="1 2" key="1">
    <citation type="submission" date="2019-07" db="EMBL/GenBank/DDBJ databases">
        <authorList>
            <person name="Kim J.K."/>
            <person name="Cheong H.-M."/>
            <person name="Choi Y."/>
            <person name="Hwang K.J."/>
            <person name="Lee S."/>
            <person name="Choi C."/>
        </authorList>
    </citation>
    <scope>NUCLEOTIDE SEQUENCE [LARGE SCALE GENOMIC DNA]</scope>
    <source>
        <strain evidence="1 2">KS 22</strain>
    </source>
</reference>
<dbReference type="RefSeq" id="WP_182301090.1">
    <property type="nucleotide sequence ID" value="NZ_CP041969.1"/>
</dbReference>
<dbReference type="InterPro" id="IPR027056">
    <property type="entry name" value="Gluconate_2DH_su3"/>
</dbReference>
<name>A0A7G5C6G2_9BACL</name>
<protein>
    <submittedName>
        <fullName evidence="1">Gluconate 2-dehydrogenase subunit 3 family protein</fullName>
    </submittedName>
</protein>
<evidence type="ECO:0000313" key="1">
    <source>
        <dbReference type="EMBL" id="QMV44796.1"/>
    </source>
</evidence>
<organism evidence="1 2">
    <name type="scientific">Cohnella cholangitidis</name>
    <dbReference type="NCBI Taxonomy" id="2598458"/>
    <lineage>
        <taxon>Bacteria</taxon>
        <taxon>Bacillati</taxon>
        <taxon>Bacillota</taxon>
        <taxon>Bacilli</taxon>
        <taxon>Bacillales</taxon>
        <taxon>Paenibacillaceae</taxon>
        <taxon>Cohnella</taxon>
    </lineage>
</organism>
<dbReference type="Pfam" id="PF13618">
    <property type="entry name" value="Gluconate_2-dh3"/>
    <property type="match status" value="1"/>
</dbReference>
<dbReference type="EMBL" id="CP041969">
    <property type="protein sequence ID" value="QMV44796.1"/>
    <property type="molecule type" value="Genomic_DNA"/>
</dbReference>
<gene>
    <name evidence="1" type="ORF">FPL14_29275</name>
</gene>
<sequence length="202" mass="23433">MPNYETRYPNFDVMREKEHWDQHTREIVTKRINTETFDTYRYFSSHESDTLLRLCAILLDDNRSPVISYVVQHFDSILQSGIGESQRKVGVPKQSDLIRSGLAWLDQACEERYGRKFVSLEEPVQEQAIQQVMNGDYTRKSNADPIPVKDWMDKMLSEAVAAYYSHPDIWSEIGYAGPAYPRGYVRSELGLTDPWEARSDGK</sequence>
<dbReference type="AlphaFoldDB" id="A0A7G5C6G2"/>